<dbReference type="EMBL" id="CP000839">
    <property type="protein sequence ID" value="ABW31823.1"/>
    <property type="molecule type" value="Genomic_DNA"/>
</dbReference>
<dbReference type="AlphaFoldDB" id="A8ZM54"/>
<evidence type="ECO:0000313" key="2">
    <source>
        <dbReference type="Proteomes" id="UP000000268"/>
    </source>
</evidence>
<keyword evidence="2" id="KW-1185">Reference proteome</keyword>
<accession>A8ZM54</accession>
<protein>
    <submittedName>
        <fullName evidence="1">Uncharacterized protein</fullName>
    </submittedName>
</protein>
<dbReference type="RefSeq" id="WP_012166975.1">
    <property type="nucleotide sequence ID" value="NC_009927.1"/>
</dbReference>
<name>A8ZM54_ACAM1</name>
<dbReference type="HOGENOM" id="CLU_2911768_0_0_3"/>
<dbReference type="Proteomes" id="UP000000268">
    <property type="component" value="Plasmid pREB2"/>
</dbReference>
<organism evidence="1 2">
    <name type="scientific">Acaryochloris marina (strain MBIC 11017)</name>
    <dbReference type="NCBI Taxonomy" id="329726"/>
    <lineage>
        <taxon>Bacteria</taxon>
        <taxon>Bacillati</taxon>
        <taxon>Cyanobacteriota</taxon>
        <taxon>Cyanophyceae</taxon>
        <taxon>Acaryochloridales</taxon>
        <taxon>Acaryochloridaceae</taxon>
        <taxon>Acaryochloris</taxon>
    </lineage>
</organism>
<gene>
    <name evidence="1" type="ordered locus">AM1_B0097</name>
</gene>
<proteinExistence type="predicted"/>
<evidence type="ECO:0000313" key="1">
    <source>
        <dbReference type="EMBL" id="ABW31823.1"/>
    </source>
</evidence>
<dbReference type="KEGG" id="amr:AM1_B0097"/>
<geneLocation type="plasmid" evidence="1 2">
    <name>pREB2</name>
</geneLocation>
<reference evidence="1 2" key="1">
    <citation type="journal article" date="2008" name="Proc. Natl. Acad. Sci. U.S.A.">
        <title>Niche adaptation and genome expansion in the chlorophyll d-producing cyanobacterium Acaryochloris marina.</title>
        <authorList>
            <person name="Swingley W.D."/>
            <person name="Chen M."/>
            <person name="Cheung P.C."/>
            <person name="Conrad A.L."/>
            <person name="Dejesa L.C."/>
            <person name="Hao J."/>
            <person name="Honchak B.M."/>
            <person name="Karbach L.E."/>
            <person name="Kurdoglu A."/>
            <person name="Lahiri S."/>
            <person name="Mastrian S.D."/>
            <person name="Miyashita H."/>
            <person name="Page L."/>
            <person name="Ramakrishna P."/>
            <person name="Satoh S."/>
            <person name="Sattley W.M."/>
            <person name="Shimada Y."/>
            <person name="Taylor H.L."/>
            <person name="Tomo T."/>
            <person name="Tsuchiya T."/>
            <person name="Wang Z.T."/>
            <person name="Raymond J."/>
            <person name="Mimuro M."/>
            <person name="Blankenship R.E."/>
            <person name="Touchman J.W."/>
        </authorList>
    </citation>
    <scope>NUCLEOTIDE SEQUENCE [LARGE SCALE GENOMIC DNA]</scope>
    <source>
        <strain evidence="2">MBIC 11017</strain>
        <plasmid evidence="2">Plasmid pREB2</plasmid>
    </source>
</reference>
<sequence length="61" mass="7226">MSLLLIEEFAANPDWSRIPEQKLSRAQELINLIQLQSHLPRNQQNEEYYGWIVELKGMLET</sequence>
<keyword evidence="1" id="KW-0614">Plasmid</keyword>